<comment type="caution">
    <text evidence="3">The sequence shown here is derived from an EMBL/GenBank/DDBJ whole genome shotgun (WGS) entry which is preliminary data.</text>
</comment>
<evidence type="ECO:0000259" key="2">
    <source>
        <dbReference type="Pfam" id="PF08327"/>
    </source>
</evidence>
<evidence type="ECO:0000313" key="3">
    <source>
        <dbReference type="EMBL" id="MBD8050103.1"/>
    </source>
</evidence>
<dbReference type="InterPro" id="IPR013538">
    <property type="entry name" value="ASHA1/2-like_C"/>
</dbReference>
<evidence type="ECO:0000256" key="1">
    <source>
        <dbReference type="ARBA" id="ARBA00006817"/>
    </source>
</evidence>
<dbReference type="CDD" id="cd07814">
    <property type="entry name" value="SRPBCC_CalC_Aha1-like"/>
    <property type="match status" value="1"/>
</dbReference>
<dbReference type="SUPFAM" id="SSF55961">
    <property type="entry name" value="Bet v1-like"/>
    <property type="match status" value="1"/>
</dbReference>
<gene>
    <name evidence="3" type="ORF">IC609_06075</name>
</gene>
<dbReference type="InterPro" id="IPR023393">
    <property type="entry name" value="START-like_dom_sf"/>
</dbReference>
<dbReference type="Pfam" id="PF08327">
    <property type="entry name" value="AHSA1"/>
    <property type="match status" value="1"/>
</dbReference>
<proteinExistence type="inferred from homology"/>
<reference evidence="3" key="1">
    <citation type="submission" date="2020-09" db="EMBL/GenBank/DDBJ databases">
        <title>Genome seq and assembly of Limnohabitants sp.</title>
        <authorList>
            <person name="Chhetri G."/>
        </authorList>
    </citation>
    <scope>NUCLEOTIDE SEQUENCE</scope>
    <source>
        <strain evidence="3">JUR4</strain>
    </source>
</reference>
<dbReference type="EMBL" id="JACYFT010000001">
    <property type="protein sequence ID" value="MBD8050103.1"/>
    <property type="molecule type" value="Genomic_DNA"/>
</dbReference>
<dbReference type="Gene3D" id="3.30.530.20">
    <property type="match status" value="1"/>
</dbReference>
<name>A0A927FGA9_9BURK</name>
<protein>
    <submittedName>
        <fullName evidence="3">SRPBCC domain-containing protein</fullName>
    </submittedName>
</protein>
<feature type="domain" description="Activator of Hsp90 ATPase homologue 1/2-like C-terminal" evidence="2">
    <location>
        <begin position="15"/>
        <end position="163"/>
    </location>
</feature>
<dbReference type="RefSeq" id="WP_191818521.1">
    <property type="nucleotide sequence ID" value="NZ_JACYFT010000001.1"/>
</dbReference>
<dbReference type="AlphaFoldDB" id="A0A927FGA9"/>
<dbReference type="Proteomes" id="UP000647424">
    <property type="component" value="Unassembled WGS sequence"/>
</dbReference>
<organism evidence="3 4">
    <name type="scientific">Limnohabitans radicicola</name>
    <dbReference type="NCBI Taxonomy" id="2771427"/>
    <lineage>
        <taxon>Bacteria</taxon>
        <taxon>Pseudomonadati</taxon>
        <taxon>Pseudomonadota</taxon>
        <taxon>Betaproteobacteria</taxon>
        <taxon>Burkholderiales</taxon>
        <taxon>Comamonadaceae</taxon>
        <taxon>Limnohabitans</taxon>
    </lineage>
</organism>
<accession>A0A927FGA9</accession>
<sequence length="167" mass="19000">MNTVTPFIISRVFHAPRPLVFEVYTQPHHLAQWLSPEGFHNIHTDMDFRVGGRYHYGIQGPAGMEMWGKQEFLDIAAPERLVHLQSFSTREGGLGTHPMAPTWPKYMHVTTMFEVVDGNNTRVTITWLPHESDDVGRQTFDMARPGMEVGFGGTFVKLDAYLQKLQG</sequence>
<keyword evidence="4" id="KW-1185">Reference proteome</keyword>
<comment type="similarity">
    <text evidence="1">Belongs to the AHA1 family.</text>
</comment>
<evidence type="ECO:0000313" key="4">
    <source>
        <dbReference type="Proteomes" id="UP000647424"/>
    </source>
</evidence>